<feature type="signal peptide" evidence="1">
    <location>
        <begin position="1"/>
        <end position="28"/>
    </location>
</feature>
<name>A0A1M6N5F0_9ACTN</name>
<organism evidence="2 3">
    <name type="scientific">Nocardiopsis flavescens</name>
    <dbReference type="NCBI Taxonomy" id="758803"/>
    <lineage>
        <taxon>Bacteria</taxon>
        <taxon>Bacillati</taxon>
        <taxon>Actinomycetota</taxon>
        <taxon>Actinomycetes</taxon>
        <taxon>Streptosporangiales</taxon>
        <taxon>Nocardiopsidaceae</taxon>
        <taxon>Nocardiopsis</taxon>
    </lineage>
</organism>
<dbReference type="OrthoDB" id="1099523at2"/>
<evidence type="ECO:0008006" key="4">
    <source>
        <dbReference type="Google" id="ProtNLM"/>
    </source>
</evidence>
<evidence type="ECO:0000313" key="2">
    <source>
        <dbReference type="EMBL" id="SHJ90856.1"/>
    </source>
</evidence>
<protein>
    <recommendedName>
        <fullName evidence="4">Spore-associated protein A</fullName>
    </recommendedName>
</protein>
<keyword evidence="3" id="KW-1185">Reference proteome</keyword>
<reference evidence="2 3" key="1">
    <citation type="submission" date="2016-11" db="EMBL/GenBank/DDBJ databases">
        <authorList>
            <person name="Jaros S."/>
            <person name="Januszkiewicz K."/>
            <person name="Wedrychowicz H."/>
        </authorList>
    </citation>
    <scope>NUCLEOTIDE SEQUENCE [LARGE SCALE GENOMIC DNA]</scope>
    <source>
        <strain evidence="2 3">CGMCC 4.5723</strain>
    </source>
</reference>
<keyword evidence="1" id="KW-0732">Signal</keyword>
<evidence type="ECO:0000313" key="3">
    <source>
        <dbReference type="Proteomes" id="UP000184452"/>
    </source>
</evidence>
<proteinExistence type="predicted"/>
<dbReference type="EMBL" id="FQZK01000011">
    <property type="protein sequence ID" value="SHJ90856.1"/>
    <property type="molecule type" value="Genomic_DNA"/>
</dbReference>
<sequence>MFNRFRPAALIAAAVAMTTIGLASPAAADDPVVAYNGVCGSGYGVVNFENVGTKGTVYVTYNNANGNNCAVTVRAGGGDRVWIAVGIKRTNDAPSEAVQEEDLFYSYAGPVYLHAAGQCIDWFGSIDGTNANRNETNCG</sequence>
<accession>A0A1M6N5F0</accession>
<dbReference type="Proteomes" id="UP000184452">
    <property type="component" value="Unassembled WGS sequence"/>
</dbReference>
<dbReference type="RefSeq" id="WP_073380576.1">
    <property type="nucleotide sequence ID" value="NZ_FQZK01000011.1"/>
</dbReference>
<feature type="chain" id="PRO_5012160986" description="Spore-associated protein A" evidence="1">
    <location>
        <begin position="29"/>
        <end position="139"/>
    </location>
</feature>
<dbReference type="AlphaFoldDB" id="A0A1M6N5F0"/>
<evidence type="ECO:0000256" key="1">
    <source>
        <dbReference type="SAM" id="SignalP"/>
    </source>
</evidence>
<gene>
    <name evidence="2" type="ORF">SAMN05421803_11167</name>
</gene>
<dbReference type="STRING" id="758803.SAMN05421803_11167"/>